<sequence>MHGDFITDTDVRLYTTLARFDAAYYNGFNTNRNLIREFPNLWGYARDLYQTPGFGDTTDFDAIKRHYHLSITINPESTEEKILPKGPDLSVWEAPHSRARLSDSQDKFRRKKGN</sequence>
<dbReference type="SUPFAM" id="SSF47616">
    <property type="entry name" value="GST C-terminal domain-like"/>
    <property type="match status" value="1"/>
</dbReference>
<evidence type="ECO:0000256" key="1">
    <source>
        <dbReference type="SAM" id="MobiDB-lite"/>
    </source>
</evidence>
<accession>A0A0A2T909</accession>
<dbReference type="STRING" id="1385514.N782_03520"/>
<comment type="caution">
    <text evidence="2">The sequence shown here is derived from an EMBL/GenBank/DDBJ whole genome shotgun (WGS) entry which is preliminary data.</text>
</comment>
<evidence type="ECO:0000313" key="3">
    <source>
        <dbReference type="Proteomes" id="UP000030147"/>
    </source>
</evidence>
<gene>
    <name evidence="2" type="ORF">N782_03520</name>
</gene>
<dbReference type="PANTHER" id="PTHR32419:SF6">
    <property type="entry name" value="GLUTATHIONE S-TRANSFERASE OMEGA-LIKE 1-RELATED"/>
    <property type="match status" value="1"/>
</dbReference>
<name>A0A0A2T909_9BACI</name>
<protein>
    <recommendedName>
        <fullName evidence="4">GST C-terminal domain-containing protein</fullName>
    </recommendedName>
</protein>
<dbReference type="Gene3D" id="1.20.1050.10">
    <property type="match status" value="1"/>
</dbReference>
<feature type="region of interest" description="Disordered" evidence="1">
    <location>
        <begin position="94"/>
        <end position="114"/>
    </location>
</feature>
<evidence type="ECO:0000313" key="2">
    <source>
        <dbReference type="EMBL" id="KGP70868.1"/>
    </source>
</evidence>
<dbReference type="AlphaFoldDB" id="A0A0A2T909"/>
<organism evidence="2 3">
    <name type="scientific">Pontibacillus yanchengensis Y32</name>
    <dbReference type="NCBI Taxonomy" id="1385514"/>
    <lineage>
        <taxon>Bacteria</taxon>
        <taxon>Bacillati</taxon>
        <taxon>Bacillota</taxon>
        <taxon>Bacilli</taxon>
        <taxon>Bacillales</taxon>
        <taxon>Bacillaceae</taxon>
        <taxon>Pontibacillus</taxon>
    </lineage>
</organism>
<keyword evidence="3" id="KW-1185">Reference proteome</keyword>
<dbReference type="Proteomes" id="UP000030147">
    <property type="component" value="Unassembled WGS sequence"/>
</dbReference>
<evidence type="ECO:0008006" key="4">
    <source>
        <dbReference type="Google" id="ProtNLM"/>
    </source>
</evidence>
<reference evidence="2 3" key="1">
    <citation type="journal article" date="2015" name="Stand. Genomic Sci.">
        <title>High quality draft genome sequence of the moderately halophilic bacterium Pontibacillus yanchengensis Y32(T) and comparison among Pontibacillus genomes.</title>
        <authorList>
            <person name="Huang J."/>
            <person name="Qiao Z.X."/>
            <person name="Tang J.W."/>
            <person name="Wang G."/>
        </authorList>
    </citation>
    <scope>NUCLEOTIDE SEQUENCE [LARGE SCALE GENOMIC DNA]</scope>
    <source>
        <strain evidence="2 3">Y32</strain>
    </source>
</reference>
<dbReference type="GO" id="GO:0005737">
    <property type="term" value="C:cytoplasm"/>
    <property type="evidence" value="ECO:0007669"/>
    <property type="project" value="TreeGrafter"/>
</dbReference>
<dbReference type="InterPro" id="IPR016639">
    <property type="entry name" value="GST_Omega/GSH"/>
</dbReference>
<dbReference type="EMBL" id="AVBF01000105">
    <property type="protein sequence ID" value="KGP70868.1"/>
    <property type="molecule type" value="Genomic_DNA"/>
</dbReference>
<dbReference type="InterPro" id="IPR036282">
    <property type="entry name" value="Glutathione-S-Trfase_C_sf"/>
</dbReference>
<dbReference type="eggNOG" id="COG0435">
    <property type="taxonomic scope" value="Bacteria"/>
</dbReference>
<proteinExistence type="predicted"/>
<dbReference type="PANTHER" id="PTHR32419">
    <property type="entry name" value="GLUTATHIONYL-HYDROQUINONE REDUCTASE"/>
    <property type="match status" value="1"/>
</dbReference>
<dbReference type="GO" id="GO:0004364">
    <property type="term" value="F:glutathione transferase activity"/>
    <property type="evidence" value="ECO:0007669"/>
    <property type="project" value="InterPro"/>
</dbReference>